<name>A0ABD3WYK3_SINWO</name>
<dbReference type="Proteomes" id="UP001634394">
    <property type="component" value="Unassembled WGS sequence"/>
</dbReference>
<comment type="caution">
    <text evidence="2">The sequence shown here is derived from an EMBL/GenBank/DDBJ whole genome shotgun (WGS) entry which is preliminary data.</text>
</comment>
<dbReference type="AlphaFoldDB" id="A0ABD3WYK3"/>
<dbReference type="PANTHER" id="PTHR47160">
    <property type="entry name" value="PUTATIVE-RELATED"/>
    <property type="match status" value="1"/>
</dbReference>
<evidence type="ECO:0000259" key="1">
    <source>
        <dbReference type="Pfam" id="PF10551"/>
    </source>
</evidence>
<gene>
    <name evidence="2" type="ORF">ACJMK2_035467</name>
</gene>
<feature type="domain" description="MULE transposase" evidence="1">
    <location>
        <begin position="21"/>
        <end position="89"/>
    </location>
</feature>
<dbReference type="InterPro" id="IPR018289">
    <property type="entry name" value="MULE_transposase_dom"/>
</dbReference>
<dbReference type="EMBL" id="JBJQND010000005">
    <property type="protein sequence ID" value="KAL3877823.1"/>
    <property type="molecule type" value="Genomic_DNA"/>
</dbReference>
<evidence type="ECO:0000313" key="2">
    <source>
        <dbReference type="EMBL" id="KAL3877823.1"/>
    </source>
</evidence>
<accession>A0ABD3WYK3</accession>
<sequence>MELLKFHPLFFSTVTIHALIDDSVIPLVYCLIKDKAENTYTRVFEKFKELKPSLNPQSIMSDFEKTTHNAIQRVFPEARLVGCLFHLSQCLWRKVQELCLAHLYQENEEIRMAVKMMLALSFVPSYGVFDSFEEFVQACPNEITLLADYWEDTYIGRRRKNQRASPRFAVHIWNLNDPIDDNLQRTNNSMEAWHRAFQQRIDCNHPSVFKLINRFRFEQDHVESEIERRQSGGNHPEASKKKCLQLNRGLQAVVSTYANTSLMEYLRSVANNLEL</sequence>
<protein>
    <recommendedName>
        <fullName evidence="1">MULE transposase domain-containing protein</fullName>
    </recommendedName>
</protein>
<proteinExistence type="predicted"/>
<organism evidence="2 3">
    <name type="scientific">Sinanodonta woodiana</name>
    <name type="common">Chinese pond mussel</name>
    <name type="synonym">Anodonta woodiana</name>
    <dbReference type="NCBI Taxonomy" id="1069815"/>
    <lineage>
        <taxon>Eukaryota</taxon>
        <taxon>Metazoa</taxon>
        <taxon>Spiralia</taxon>
        <taxon>Lophotrochozoa</taxon>
        <taxon>Mollusca</taxon>
        <taxon>Bivalvia</taxon>
        <taxon>Autobranchia</taxon>
        <taxon>Heteroconchia</taxon>
        <taxon>Palaeoheterodonta</taxon>
        <taxon>Unionida</taxon>
        <taxon>Unionoidea</taxon>
        <taxon>Unionidae</taxon>
        <taxon>Unioninae</taxon>
        <taxon>Sinanodonta</taxon>
    </lineage>
</organism>
<reference evidence="2 3" key="1">
    <citation type="submission" date="2024-11" db="EMBL/GenBank/DDBJ databases">
        <title>Chromosome-level genome assembly of the freshwater bivalve Anodonta woodiana.</title>
        <authorList>
            <person name="Chen X."/>
        </authorList>
    </citation>
    <scope>NUCLEOTIDE SEQUENCE [LARGE SCALE GENOMIC DNA]</scope>
    <source>
        <strain evidence="2">MN2024</strain>
        <tissue evidence="2">Gills</tissue>
    </source>
</reference>
<dbReference type="Pfam" id="PF10551">
    <property type="entry name" value="MULE"/>
    <property type="match status" value="1"/>
</dbReference>
<dbReference type="PANTHER" id="PTHR47160:SF5">
    <property type="entry name" value="MULE TRANSPOSASE DOMAIN-CONTAINING PROTEIN"/>
    <property type="match status" value="1"/>
</dbReference>
<keyword evidence="3" id="KW-1185">Reference proteome</keyword>
<evidence type="ECO:0000313" key="3">
    <source>
        <dbReference type="Proteomes" id="UP001634394"/>
    </source>
</evidence>